<sequence length="57" mass="6522">MNVYIKLHISKYVPFKVAGAAIRTMTKEIHISRPIITHRTHMTGRDDTLGRERDTGS</sequence>
<gene>
    <name evidence="2" type="ORF">ATNIH1004_002933</name>
</gene>
<proteinExistence type="predicted"/>
<name>A0A5M9MSY5_9EURO</name>
<comment type="caution">
    <text evidence="2">The sequence shown here is derived from an EMBL/GenBank/DDBJ whole genome shotgun (WGS) entry which is preliminary data.</text>
</comment>
<evidence type="ECO:0000256" key="1">
    <source>
        <dbReference type="SAM" id="MobiDB-lite"/>
    </source>
</evidence>
<dbReference type="AlphaFoldDB" id="A0A5M9MSY5"/>
<feature type="region of interest" description="Disordered" evidence="1">
    <location>
        <begin position="36"/>
        <end position="57"/>
    </location>
</feature>
<dbReference type="RefSeq" id="XP_033429612.1">
    <property type="nucleotide sequence ID" value="XM_033567617.1"/>
</dbReference>
<evidence type="ECO:0000313" key="2">
    <source>
        <dbReference type="EMBL" id="KAA8650251.1"/>
    </source>
</evidence>
<organism evidence="2 3">
    <name type="scientific">Aspergillus tanneri</name>
    <dbReference type="NCBI Taxonomy" id="1220188"/>
    <lineage>
        <taxon>Eukaryota</taxon>
        <taxon>Fungi</taxon>
        <taxon>Dikarya</taxon>
        <taxon>Ascomycota</taxon>
        <taxon>Pezizomycotina</taxon>
        <taxon>Eurotiomycetes</taxon>
        <taxon>Eurotiomycetidae</taxon>
        <taxon>Eurotiales</taxon>
        <taxon>Aspergillaceae</taxon>
        <taxon>Aspergillus</taxon>
        <taxon>Aspergillus subgen. Circumdati</taxon>
    </lineage>
</organism>
<accession>A0A5M9MSY5</accession>
<dbReference type="Proteomes" id="UP000324241">
    <property type="component" value="Unassembled WGS sequence"/>
</dbReference>
<reference evidence="2 3" key="1">
    <citation type="submission" date="2019-08" db="EMBL/GenBank/DDBJ databases">
        <title>The genome sequence of a newly discovered highly antifungal drug resistant Aspergillus species, Aspergillus tanneri NIH 1004.</title>
        <authorList>
            <person name="Mounaud S."/>
            <person name="Singh I."/>
            <person name="Joardar V."/>
            <person name="Pakala S."/>
            <person name="Pakala S."/>
            <person name="Venepally P."/>
            <person name="Chung J.K."/>
            <person name="Losada L."/>
            <person name="Nierman W.C."/>
        </authorList>
    </citation>
    <scope>NUCLEOTIDE SEQUENCE [LARGE SCALE GENOMIC DNA]</scope>
    <source>
        <strain evidence="2 3">NIH1004</strain>
    </source>
</reference>
<feature type="compositionally biased region" description="Basic and acidic residues" evidence="1">
    <location>
        <begin position="43"/>
        <end position="57"/>
    </location>
</feature>
<evidence type="ECO:0000313" key="3">
    <source>
        <dbReference type="Proteomes" id="UP000324241"/>
    </source>
</evidence>
<dbReference type="EMBL" id="QUQM01000001">
    <property type="protein sequence ID" value="KAA8650251.1"/>
    <property type="molecule type" value="Genomic_DNA"/>
</dbReference>
<dbReference type="GeneID" id="54325635"/>
<protein>
    <submittedName>
        <fullName evidence="2">Uncharacterized protein</fullName>
    </submittedName>
</protein>